<evidence type="ECO:0000256" key="1">
    <source>
        <dbReference type="ARBA" id="ARBA00022801"/>
    </source>
</evidence>
<dbReference type="InterPro" id="IPR000639">
    <property type="entry name" value="Epox_hydrolase-like"/>
</dbReference>
<sequence>MDEFLERRRAMQVLGQVLGAGVVATSLATRPAAAADKAPAPLAPAPAPATGEVKMRRAYADGPYGQIHYLDAVKGRPLVLLHQAVMTANQFDRVFAPLVAHGFRPIAIDLPGFGLSDKPPFEPAVSDYAAVVPAVLDALGIRRAAVVGHHTGALVTNEVAVRFPDRVIANVICGPLFIPEEQRAALIADIGGRERAFRALPHAAHMNQLAEARERYAMGTISPERISDYVVQAMLAFQRGAYWYGHNAGLTYRQEGPLMKIRQPTLLLTNTGDMLYQSALKAKEMRPDFKLVELQGGGIDIVDQQPGQWSAAIADFLRPIL</sequence>
<dbReference type="PROSITE" id="PS51318">
    <property type="entry name" value="TAT"/>
    <property type="match status" value="1"/>
</dbReference>
<reference evidence="4 5" key="1">
    <citation type="submission" date="2014-03" db="EMBL/GenBank/DDBJ databases">
        <title>Whole genome sequence of Novosphingobium resinovorum KF1.</title>
        <authorList>
            <person name="Gan H.M."/>
            <person name="Gan H.Y."/>
            <person name="Chew T.H."/>
            <person name="Savka M.A."/>
        </authorList>
    </citation>
    <scope>NUCLEOTIDE SEQUENCE [LARGE SCALE GENOMIC DNA]</scope>
    <source>
        <strain evidence="4 5">KF1</strain>
    </source>
</reference>
<dbReference type="EMBL" id="CP017076">
    <property type="protein sequence ID" value="AOR79036.1"/>
    <property type="molecule type" value="Genomic_DNA"/>
</dbReference>
<dbReference type="EMBL" id="JFYZ01000005">
    <property type="protein sequence ID" value="EZP82771.1"/>
    <property type="molecule type" value="Genomic_DNA"/>
</dbReference>
<dbReference type="KEGG" id="nre:BES08_19250"/>
<feature type="domain" description="AB hydrolase-1" evidence="2">
    <location>
        <begin position="77"/>
        <end position="276"/>
    </location>
</feature>
<keyword evidence="6" id="KW-1185">Reference proteome</keyword>
<dbReference type="PRINTS" id="PR00412">
    <property type="entry name" value="EPOXHYDRLASE"/>
</dbReference>
<dbReference type="SUPFAM" id="SSF53474">
    <property type="entry name" value="alpha/beta-Hydrolases"/>
    <property type="match status" value="1"/>
</dbReference>
<keyword evidence="3" id="KW-0614">Plasmid</keyword>
<gene>
    <name evidence="3" type="ORF">BES08_19250</name>
    <name evidence="4" type="ORF">BV97_01695</name>
</gene>
<dbReference type="AlphaFoldDB" id="A0A031JYE9"/>
<dbReference type="GO" id="GO:0016787">
    <property type="term" value="F:hydrolase activity"/>
    <property type="evidence" value="ECO:0007669"/>
    <property type="project" value="UniProtKB-KW"/>
</dbReference>
<evidence type="ECO:0000259" key="2">
    <source>
        <dbReference type="Pfam" id="PF00561"/>
    </source>
</evidence>
<dbReference type="InterPro" id="IPR000073">
    <property type="entry name" value="AB_hydrolase_1"/>
</dbReference>
<evidence type="ECO:0000313" key="3">
    <source>
        <dbReference type="EMBL" id="AOR79036.1"/>
    </source>
</evidence>
<evidence type="ECO:0000313" key="5">
    <source>
        <dbReference type="Proteomes" id="UP000024329"/>
    </source>
</evidence>
<evidence type="ECO:0000313" key="6">
    <source>
        <dbReference type="Proteomes" id="UP000094626"/>
    </source>
</evidence>
<reference evidence="6" key="3">
    <citation type="journal article" date="2017" name="J. Biotechnol.">
        <title>Complete genome sequence of Novosphingobium resinovorum SA1, a versatile xenobiotic-degrading bacterium capable of utilizing sulfanilic acid.</title>
        <authorList>
            <person name="Hegedus B."/>
            <person name="Kos P.B."/>
            <person name="Balint B."/>
            <person name="Maroti G."/>
            <person name="Gan H.M."/>
            <person name="Perei K."/>
            <person name="Rakhely G."/>
        </authorList>
    </citation>
    <scope>NUCLEOTIDE SEQUENCE [LARGE SCALE GENOMIC DNA]</scope>
    <source>
        <strain evidence="6">SA1</strain>
    </source>
</reference>
<dbReference type="PATRIC" id="fig|158500.4.peg.1737"/>
<evidence type="ECO:0000313" key="4">
    <source>
        <dbReference type="EMBL" id="EZP82771.1"/>
    </source>
</evidence>
<proteinExistence type="predicted"/>
<geneLocation type="plasmid" evidence="3 6">
    <name>pSA1</name>
</geneLocation>
<protein>
    <submittedName>
        <fullName evidence="3 4">Alpha/beta hydrolase</fullName>
    </submittedName>
</protein>
<dbReference type="eggNOG" id="COG0596">
    <property type="taxonomic scope" value="Bacteria"/>
</dbReference>
<accession>A0A031JYE9</accession>
<dbReference type="Proteomes" id="UP000024329">
    <property type="component" value="Unassembled WGS sequence"/>
</dbReference>
<dbReference type="InterPro" id="IPR029058">
    <property type="entry name" value="AB_hydrolase_fold"/>
</dbReference>
<dbReference type="OrthoDB" id="7618865at2"/>
<name>A0A031JYE9_9SPHN</name>
<reference evidence="3" key="2">
    <citation type="submission" date="2016-08" db="EMBL/GenBank/DDBJ databases">
        <authorList>
            <person name="Seilhamer J.J."/>
        </authorList>
    </citation>
    <scope>NUCLEOTIDE SEQUENCE [LARGE SCALE GENOMIC DNA]</scope>
    <source>
        <strain evidence="3">SA1</strain>
        <plasmid evidence="3">pSA1</plasmid>
    </source>
</reference>
<dbReference type="PRINTS" id="PR00111">
    <property type="entry name" value="ABHYDROLASE"/>
</dbReference>
<dbReference type="Gene3D" id="3.40.50.1820">
    <property type="entry name" value="alpha/beta hydrolase"/>
    <property type="match status" value="1"/>
</dbReference>
<dbReference type="Proteomes" id="UP000094626">
    <property type="component" value="Plasmid pSA1"/>
</dbReference>
<dbReference type="InterPro" id="IPR006311">
    <property type="entry name" value="TAT_signal"/>
</dbReference>
<organism evidence="4 5">
    <name type="scientific">Novosphingobium resinovorum</name>
    <dbReference type="NCBI Taxonomy" id="158500"/>
    <lineage>
        <taxon>Bacteria</taxon>
        <taxon>Pseudomonadati</taxon>
        <taxon>Pseudomonadota</taxon>
        <taxon>Alphaproteobacteria</taxon>
        <taxon>Sphingomonadales</taxon>
        <taxon>Sphingomonadaceae</taxon>
        <taxon>Novosphingobium</taxon>
    </lineage>
</organism>
<dbReference type="Pfam" id="PF00561">
    <property type="entry name" value="Abhydrolase_1"/>
    <property type="match status" value="1"/>
</dbReference>
<dbReference type="PANTHER" id="PTHR43329">
    <property type="entry name" value="EPOXIDE HYDROLASE"/>
    <property type="match status" value="1"/>
</dbReference>
<dbReference type="RefSeq" id="WP_036525033.1">
    <property type="nucleotide sequence ID" value="NZ_CP017076.1"/>
</dbReference>
<keyword evidence="1 4" id="KW-0378">Hydrolase</keyword>